<dbReference type="RefSeq" id="WP_261944824.1">
    <property type="nucleotide sequence ID" value="NZ_AP031286.1"/>
</dbReference>
<gene>
    <name evidence="1" type="ORF">WJ0W_002014</name>
</gene>
<keyword evidence="2" id="KW-1185">Reference proteome</keyword>
<sequence>MASGKAAMYSPGWWVAPNLVNALAKNFPDAKLEIVPVLKDKAGVARVGSAGNTTNYYIAVPKFSKHKEEAIKWLDLKFDKDIFKGIAIGEEGIHHKFENGVYTPIMPKFADERSNASAFLTGVDEKNYPTYWQARLKKNPVVESYYATFQKNAEGLIIVDPMSSAPPIPDISKNLQRLNKFQEDTFINFISGAEPLDNYDQFLAEWRAQGGEAMVNAANEWYASKGG</sequence>
<dbReference type="SUPFAM" id="SSF53850">
    <property type="entry name" value="Periplasmic binding protein-like II"/>
    <property type="match status" value="1"/>
</dbReference>
<protein>
    <recommendedName>
        <fullName evidence="3">ABC transporter substrate-binding protein</fullName>
    </recommendedName>
</protein>
<dbReference type="Gene3D" id="3.40.190.10">
    <property type="entry name" value="Periplasmic binding protein-like II"/>
    <property type="match status" value="2"/>
</dbReference>
<dbReference type="EMBL" id="CALYLO010000002">
    <property type="protein sequence ID" value="CAH8244784.1"/>
    <property type="molecule type" value="Genomic_DNA"/>
</dbReference>
<organism evidence="1 2">
    <name type="scientific">Paenibacillus melissococcoides</name>
    <dbReference type="NCBI Taxonomy" id="2912268"/>
    <lineage>
        <taxon>Bacteria</taxon>
        <taxon>Bacillati</taxon>
        <taxon>Bacillota</taxon>
        <taxon>Bacilli</taxon>
        <taxon>Bacillales</taxon>
        <taxon>Paenibacillaceae</taxon>
        <taxon>Paenibacillus</taxon>
    </lineage>
</organism>
<dbReference type="Proteomes" id="UP001154322">
    <property type="component" value="Unassembled WGS sequence"/>
</dbReference>
<accession>A0ABM9G008</accession>
<proteinExistence type="predicted"/>
<evidence type="ECO:0000313" key="2">
    <source>
        <dbReference type="Proteomes" id="UP001154322"/>
    </source>
</evidence>
<name>A0ABM9G008_9BACL</name>
<evidence type="ECO:0000313" key="1">
    <source>
        <dbReference type="EMBL" id="CAH8244784.1"/>
    </source>
</evidence>
<evidence type="ECO:0008006" key="3">
    <source>
        <dbReference type="Google" id="ProtNLM"/>
    </source>
</evidence>
<reference evidence="1" key="1">
    <citation type="submission" date="2022-06" db="EMBL/GenBank/DDBJ databases">
        <authorList>
            <person name="Dietemann V."/>
            <person name="Ory F."/>
            <person name="Dainat B."/>
            <person name="Oberhansli S."/>
        </authorList>
    </citation>
    <scope>NUCLEOTIDE SEQUENCE</scope>
    <source>
        <strain evidence="1">Ena-SAMPLE-TAB-26-04-2022-14:26:32:270-5432</strain>
    </source>
</reference>
<comment type="caution">
    <text evidence="1">The sequence shown here is derived from an EMBL/GenBank/DDBJ whole genome shotgun (WGS) entry which is preliminary data.</text>
</comment>